<evidence type="ECO:0000256" key="3">
    <source>
        <dbReference type="ARBA" id="ARBA00022801"/>
    </source>
</evidence>
<protein>
    <submittedName>
        <fullName evidence="9">LexA family protein</fullName>
    </submittedName>
</protein>
<dbReference type="CDD" id="cd00093">
    <property type="entry name" value="HTH_XRE"/>
    <property type="match status" value="1"/>
</dbReference>
<proteinExistence type="inferred from homology"/>
<dbReference type="EMBL" id="JBHSTQ010000001">
    <property type="protein sequence ID" value="MFC6385158.1"/>
    <property type="molecule type" value="Genomic_DNA"/>
</dbReference>
<evidence type="ECO:0000256" key="2">
    <source>
        <dbReference type="ARBA" id="ARBA00022763"/>
    </source>
</evidence>
<evidence type="ECO:0000313" key="10">
    <source>
        <dbReference type="Proteomes" id="UP001596267"/>
    </source>
</evidence>
<dbReference type="InterPro" id="IPR001387">
    <property type="entry name" value="Cro/C1-type_HTH"/>
</dbReference>
<dbReference type="CDD" id="cd06529">
    <property type="entry name" value="S24_LexA-like"/>
    <property type="match status" value="1"/>
</dbReference>
<evidence type="ECO:0000256" key="6">
    <source>
        <dbReference type="ARBA" id="ARBA00023236"/>
    </source>
</evidence>
<reference evidence="10" key="1">
    <citation type="journal article" date="2019" name="Int. J. Syst. Evol. Microbiol.">
        <title>The Global Catalogue of Microorganisms (GCM) 10K type strain sequencing project: providing services to taxonomists for standard genome sequencing and annotation.</title>
        <authorList>
            <consortium name="The Broad Institute Genomics Platform"/>
            <consortium name="The Broad Institute Genome Sequencing Center for Infectious Disease"/>
            <person name="Wu L."/>
            <person name="Ma J."/>
        </authorList>
    </citation>
    <scope>NUCLEOTIDE SEQUENCE [LARGE SCALE GENOMIC DNA]</scope>
    <source>
        <strain evidence="10">CCUG 42001</strain>
    </source>
</reference>
<dbReference type="SMART" id="SM00530">
    <property type="entry name" value="HTH_XRE"/>
    <property type="match status" value="1"/>
</dbReference>
<organism evidence="9 10">
    <name type="scientific">Sporolactobacillus kofuensis</name>
    <dbReference type="NCBI Taxonomy" id="269672"/>
    <lineage>
        <taxon>Bacteria</taxon>
        <taxon>Bacillati</taxon>
        <taxon>Bacillota</taxon>
        <taxon>Bacilli</taxon>
        <taxon>Bacillales</taxon>
        <taxon>Sporolactobacillaceae</taxon>
        <taxon>Sporolactobacillus</taxon>
    </lineage>
</organism>
<dbReference type="RefSeq" id="WP_253053678.1">
    <property type="nucleotide sequence ID" value="NZ_JAMXWN010000005.1"/>
</dbReference>
<keyword evidence="2" id="KW-0227">DNA damage</keyword>
<dbReference type="PRINTS" id="PR00726">
    <property type="entry name" value="LEXASERPTASE"/>
</dbReference>
<evidence type="ECO:0000256" key="5">
    <source>
        <dbReference type="ARBA" id="ARBA00023204"/>
    </source>
</evidence>
<comment type="caution">
    <text evidence="9">The sequence shown here is derived from an EMBL/GenBank/DDBJ whole genome shotgun (WGS) entry which is preliminary data.</text>
</comment>
<dbReference type="PROSITE" id="PS50943">
    <property type="entry name" value="HTH_CROC1"/>
    <property type="match status" value="1"/>
</dbReference>
<dbReference type="InterPro" id="IPR010982">
    <property type="entry name" value="Lambda_DNA-bd_dom_sf"/>
</dbReference>
<feature type="domain" description="HTH cro/C1-type" evidence="8">
    <location>
        <begin position="7"/>
        <end position="61"/>
    </location>
</feature>
<keyword evidence="5" id="KW-0234">DNA repair</keyword>
<keyword evidence="10" id="KW-1185">Reference proteome</keyword>
<evidence type="ECO:0000256" key="1">
    <source>
        <dbReference type="ARBA" id="ARBA00007484"/>
    </source>
</evidence>
<dbReference type="Gene3D" id="2.10.109.10">
    <property type="entry name" value="Umud Fragment, subunit A"/>
    <property type="match status" value="1"/>
</dbReference>
<dbReference type="InterPro" id="IPR050077">
    <property type="entry name" value="LexA_repressor"/>
</dbReference>
<dbReference type="Gene3D" id="1.10.260.40">
    <property type="entry name" value="lambda repressor-like DNA-binding domains"/>
    <property type="match status" value="1"/>
</dbReference>
<keyword evidence="4 7" id="KW-0068">Autocatalytic cleavage</keyword>
<evidence type="ECO:0000313" key="9">
    <source>
        <dbReference type="EMBL" id="MFC6385158.1"/>
    </source>
</evidence>
<dbReference type="InterPro" id="IPR015927">
    <property type="entry name" value="Peptidase_S24_S26A/B/C"/>
</dbReference>
<dbReference type="PANTHER" id="PTHR33516">
    <property type="entry name" value="LEXA REPRESSOR"/>
    <property type="match status" value="1"/>
</dbReference>
<dbReference type="Pfam" id="PF00717">
    <property type="entry name" value="Peptidase_S24"/>
    <property type="match status" value="1"/>
</dbReference>
<keyword evidence="6" id="KW-0742">SOS response</keyword>
<dbReference type="SUPFAM" id="SSF47413">
    <property type="entry name" value="lambda repressor-like DNA-binding domains"/>
    <property type="match status" value="1"/>
</dbReference>
<dbReference type="InterPro" id="IPR006197">
    <property type="entry name" value="Peptidase_S24_LexA"/>
</dbReference>
<dbReference type="Pfam" id="PF01381">
    <property type="entry name" value="HTH_3"/>
    <property type="match status" value="1"/>
</dbReference>
<evidence type="ECO:0000256" key="7">
    <source>
        <dbReference type="RuleBase" id="RU003991"/>
    </source>
</evidence>
<dbReference type="InterPro" id="IPR036286">
    <property type="entry name" value="LexA/Signal_pep-like_sf"/>
</dbReference>
<dbReference type="Proteomes" id="UP001596267">
    <property type="component" value="Unassembled WGS sequence"/>
</dbReference>
<evidence type="ECO:0000259" key="8">
    <source>
        <dbReference type="PROSITE" id="PS50943"/>
    </source>
</evidence>
<accession>A0ABW1WD03</accession>
<dbReference type="InterPro" id="IPR039418">
    <property type="entry name" value="LexA-like"/>
</dbReference>
<gene>
    <name evidence="9" type="ORF">ACFP7A_00965</name>
</gene>
<evidence type="ECO:0000256" key="4">
    <source>
        <dbReference type="ARBA" id="ARBA00022813"/>
    </source>
</evidence>
<sequence>MKLGEKIKSLRKREGLTQADLAKKLGVAPTAVSAWERDDNRPLMDKLSILSKIFGVSVTYFFDKEDVIRETNENYEVSPIVELPIVGKVSCGNGIVALEEIEGYEATPKNWLNGGEYFYLRAKGDSMEGARIHDGDLLLIRKQEEIEDGEIAAVYFDGEAVLKRVYKQNGTLILQSENPKYKPIIITSGEVKIIGKLKKLVVAF</sequence>
<dbReference type="PANTHER" id="PTHR33516:SF2">
    <property type="entry name" value="LEXA REPRESSOR-RELATED"/>
    <property type="match status" value="1"/>
</dbReference>
<comment type="similarity">
    <text evidence="1 7">Belongs to the peptidase S24 family.</text>
</comment>
<keyword evidence="3 7" id="KW-0378">Hydrolase</keyword>
<dbReference type="SUPFAM" id="SSF51306">
    <property type="entry name" value="LexA/Signal peptidase"/>
    <property type="match status" value="1"/>
</dbReference>
<name>A0ABW1WD03_9BACL</name>